<gene>
    <name evidence="1" type="ORF">SMRZ_LOCUS18536</name>
</gene>
<dbReference type="AlphaFoldDB" id="A0A183MR61"/>
<sequence length="93" mass="10966">MREGISQRIFDDGLLRQLFLSKLPQQVKTVLVPFQNNAIDELATSADRIKKTFRTFNANVSSVKKKRQTTREDVMELSRTLTRYLRICLHRKR</sequence>
<accession>A0A183MR61</accession>
<evidence type="ECO:0000313" key="1">
    <source>
        <dbReference type="EMBL" id="VDP28229.1"/>
    </source>
</evidence>
<keyword evidence="2" id="KW-1185">Reference proteome</keyword>
<name>A0A183MR61_9TREM</name>
<dbReference type="Proteomes" id="UP000277204">
    <property type="component" value="Unassembled WGS sequence"/>
</dbReference>
<evidence type="ECO:0000313" key="2">
    <source>
        <dbReference type="Proteomes" id="UP000277204"/>
    </source>
</evidence>
<proteinExistence type="predicted"/>
<reference evidence="1 2" key="1">
    <citation type="submission" date="2018-11" db="EMBL/GenBank/DDBJ databases">
        <authorList>
            <consortium name="Pathogen Informatics"/>
        </authorList>
    </citation>
    <scope>NUCLEOTIDE SEQUENCE [LARGE SCALE GENOMIC DNA]</scope>
    <source>
        <strain evidence="1 2">Zambia</strain>
    </source>
</reference>
<dbReference type="EMBL" id="UZAI01017683">
    <property type="protein sequence ID" value="VDP28229.1"/>
    <property type="molecule type" value="Genomic_DNA"/>
</dbReference>
<organism evidence="1 2">
    <name type="scientific">Schistosoma margrebowiei</name>
    <dbReference type="NCBI Taxonomy" id="48269"/>
    <lineage>
        <taxon>Eukaryota</taxon>
        <taxon>Metazoa</taxon>
        <taxon>Spiralia</taxon>
        <taxon>Lophotrochozoa</taxon>
        <taxon>Platyhelminthes</taxon>
        <taxon>Trematoda</taxon>
        <taxon>Digenea</taxon>
        <taxon>Strigeidida</taxon>
        <taxon>Schistosomatoidea</taxon>
        <taxon>Schistosomatidae</taxon>
        <taxon>Schistosoma</taxon>
    </lineage>
</organism>
<protein>
    <submittedName>
        <fullName evidence="1">Uncharacterized protein</fullName>
    </submittedName>
</protein>